<dbReference type="EMBL" id="BQKC01000001">
    <property type="protein sequence ID" value="GJM56086.1"/>
    <property type="molecule type" value="Genomic_DNA"/>
</dbReference>
<feature type="region of interest" description="Disordered" evidence="1">
    <location>
        <begin position="1129"/>
        <end position="1152"/>
    </location>
</feature>
<accession>A0AAV5B6Z1</accession>
<feature type="signal peptide" evidence="3">
    <location>
        <begin position="1"/>
        <end position="31"/>
    </location>
</feature>
<evidence type="ECO:0000256" key="1">
    <source>
        <dbReference type="SAM" id="MobiDB-lite"/>
    </source>
</evidence>
<feature type="chain" id="PRO_5043394357" evidence="3">
    <location>
        <begin position="32"/>
        <end position="1374"/>
    </location>
</feature>
<keyword evidence="2" id="KW-1133">Transmembrane helix</keyword>
<gene>
    <name evidence="4" type="ORF">ATOP_17410</name>
</gene>
<evidence type="ECO:0000256" key="2">
    <source>
        <dbReference type="SAM" id="Phobius"/>
    </source>
</evidence>
<dbReference type="Proteomes" id="UP001055025">
    <property type="component" value="Unassembled WGS sequence"/>
</dbReference>
<keyword evidence="2" id="KW-0472">Membrane</keyword>
<organism evidence="4 5">
    <name type="scientific">Granulimonas faecalis</name>
    <dbReference type="NCBI Taxonomy" id="2894155"/>
    <lineage>
        <taxon>Bacteria</taxon>
        <taxon>Bacillati</taxon>
        <taxon>Actinomycetota</taxon>
        <taxon>Coriobacteriia</taxon>
        <taxon>Coriobacteriales</taxon>
        <taxon>Kribbibacteriaceae</taxon>
        <taxon>Granulimonas</taxon>
    </lineage>
</organism>
<dbReference type="InterPro" id="IPR013783">
    <property type="entry name" value="Ig-like_fold"/>
</dbReference>
<reference evidence="4" key="1">
    <citation type="journal article" date="2022" name="Int. J. Syst. Evol. Microbiol.">
        <title>Granulimonas faecalis gen. nov., sp. nov., and Leptogranulimonas caecicola gen. nov., sp. nov., novel lactate-producing Atopobiaceae bacteria isolated from mouse intestines, and an emended description of the family Atopobiaceae.</title>
        <authorList>
            <person name="Morinaga K."/>
            <person name="Kusada H."/>
            <person name="Sakamoto S."/>
            <person name="Murakami T."/>
            <person name="Toyoda A."/>
            <person name="Mori H."/>
            <person name="Meng X.Y."/>
            <person name="Takashino M."/>
            <person name="Murotomi K."/>
            <person name="Tamaki H."/>
        </authorList>
    </citation>
    <scope>NUCLEOTIDE SEQUENCE</scope>
    <source>
        <strain evidence="4">OPF53</strain>
    </source>
</reference>
<keyword evidence="3" id="KW-0732">Signal</keyword>
<proteinExistence type="predicted"/>
<keyword evidence="5" id="KW-1185">Reference proteome</keyword>
<evidence type="ECO:0000313" key="4">
    <source>
        <dbReference type="EMBL" id="GJM56086.1"/>
    </source>
</evidence>
<evidence type="ECO:0000313" key="5">
    <source>
        <dbReference type="Proteomes" id="UP001055025"/>
    </source>
</evidence>
<keyword evidence="2" id="KW-0812">Transmembrane</keyword>
<dbReference type="GO" id="GO:0005975">
    <property type="term" value="P:carbohydrate metabolic process"/>
    <property type="evidence" value="ECO:0007669"/>
    <property type="project" value="UniProtKB-ARBA"/>
</dbReference>
<protein>
    <submittedName>
        <fullName evidence="4">Uncharacterized protein</fullName>
    </submittedName>
</protein>
<dbReference type="Gene3D" id="2.60.40.10">
    <property type="entry name" value="Immunoglobulins"/>
    <property type="match status" value="1"/>
</dbReference>
<sequence length="1374" mass="143775">MNSLTRTLASLAAATLTCTALVALPATPAAAAPPAGYTHPADACPVTVTGGVEGRDYYFASETWTRNPGSPVTSTLKKLVICSSTPLTLSTGGATVDATVWIEAGTQANITLDGVDIASHVPFTIERNRDAAGNSVDPKTSVHITLAAGSANRLEAAASAYAPGIRCGEDTVLVIDDDVTNVDVDGAPVDVTGGRIKEGTVYVDRDGAVRTAGADGPTTNISNLESRNPGSLEVQGGYLCAAIGGSDWETTGEMTFNGGSITARAVGDGTYGFGAGIGGSHGGHGTTEDTWITFNGGTVTAWASYHGAGIGGGGPSYTTAGSTSRENNYRFPDAKLSDRLPGNGFGANSGTPVHSKVCAGNLRFNGGVVTPISADHGNAIGQGCFCWNVGRKIVITGGTIMPDTSRQDPSYGYAHAIGALGGEVYVTGGSVRIGQVTHDNGKTTNEKYQSYIGDPVDPDNLPSDFYTNFSSDTAYGALDKSSQVMMRTIKVPGALGANARITSFAMTVNGVSYPYGSPHSTDENGNLYLWLPKTTEGEVRVNLTAVDKDGNVVRTEPYYMDDVQNGGDHLKQYVVFSIDPEKVPTLKNLAKRYDGLPWGEDVSGKLLSEVAQQAVEVDNPPVAAGQDKNKLNDAASMVMESQRLATDENGDLIRRPDTGDGSNIYEVDTASAITKGFNANVGKYKLTISSDQYAQDGSSFAESFYGHRCYYDYAEITPADTQTRLEVERVGSTADVRLTAHVSPRHDDAVTEALTCAAPEGAVQFYVNGKKVGEPVAVADMGDDELEDGYRQSVATLTVGPDDYRSLLVNPAAPSSARAADGLGSQRVTAEFIPTQKGNYTDSNTDSNADFFVAVDPEWWSYEKVYDGTPAFDGLDGSHILPFVPAGFDVTLSFDPAQVTYAPDGSSVGTHPIVLKDTELTGADADKVIVIGYTRGDSLTLKGTVTPRDVTVTTSTSVGTAPAHRPFGGSFSFGADLVAGDSLEGLLGAASFDMGGLDPSDPAPGLYLVTVRPEALRDLEPDEEGRYTLGNYRIAVEGTYVRIEKAPRPVRDGQISTVAQDVPVGGPLQIADTLDGAPVDTERSYFKRVGDGWEPVDGEPTEPGTYLVVSSERNPGPSPALPGSDVFRIVGTGTEGGDEAPGPSREPVSVSADDIVSGQDPRVTETTPDGDPVEVTRTYWRQDPVDPGHWEPVEGVPTEPGTYLVVSVPTDPDSPWGPGSAVFVVEPVPAEDPGPAPGSPDKDRPVVTVEGVDVVDGQVRPRVLVDGKPFDGASDPEGRRVEEVYYVREPDGSWRRLAGVPDGPGDYRVVVRLLDRDGNLLAEASYDFSLDGRGAVLPVTGDVAGVAGVLGAVAGLGAAAAAVTALAARPGRRR</sequence>
<evidence type="ECO:0000256" key="3">
    <source>
        <dbReference type="SAM" id="SignalP"/>
    </source>
</evidence>
<feature type="transmembrane region" description="Helical" evidence="2">
    <location>
        <begin position="1343"/>
        <end position="1368"/>
    </location>
</feature>
<comment type="caution">
    <text evidence="4">The sequence shown here is derived from an EMBL/GenBank/DDBJ whole genome shotgun (WGS) entry which is preliminary data.</text>
</comment>
<dbReference type="RefSeq" id="WP_251164149.1">
    <property type="nucleotide sequence ID" value="NZ_BQKC01000001.1"/>
</dbReference>
<name>A0AAV5B6Z1_9ACTN</name>